<organism evidence="7 8">
    <name type="scientific">Chungangia koreensis</name>
    <dbReference type="NCBI Taxonomy" id="752657"/>
    <lineage>
        <taxon>Bacteria</taxon>
        <taxon>Bacillati</taxon>
        <taxon>Bacillota</taxon>
        <taxon>Bacilli</taxon>
        <taxon>Lactobacillales</taxon>
        <taxon>Chungangia</taxon>
    </lineage>
</organism>
<protein>
    <submittedName>
        <fullName evidence="7">S8 family serine peptidase</fullName>
    </submittedName>
</protein>
<keyword evidence="8" id="KW-1185">Reference proteome</keyword>
<keyword evidence="2 5" id="KW-0645">Protease</keyword>
<dbReference type="InterPro" id="IPR023828">
    <property type="entry name" value="Peptidase_S8_Ser-AS"/>
</dbReference>
<keyword evidence="4 5" id="KW-0720">Serine protease</keyword>
<sequence length="826" mass="87727">MKIRIRTLLTFLLVFPLLFGQVGTGHAIGETDLNLDGARIGEDLQQAFKDVTGSLEVIVTFKGDAAPTNQNLDLLSSLGITKGISLNSLPMAGVVATKTQIEQLASNDQVLSIYLNKQLDYYNADATTITGVDKVRTDRDMQQANGGFPFTGKNVGVVVNDSGVDGTHKDHEYGSNLVQNVLGSTNLNAVSSLLPISYLENVPNTDTNSGHGTHVAGTVGGTGAMSGGKYEGAAPGADLIGYGSGATLFVLDGIGGFDYAITHQNEYNIRVITNSWGSSGDFDPFDPINIASKKAFDRGITVLFAAGNEGPGDNTHNPYAKAPWVISVAAGEKDGTLADFSSRGTKGVGGTFEMDGQTWTWEDRPTLTAPGVDIISTRTVSPLTSLSPDTDAEMIETGYLPYYTVMSGTSMATPHVAGIVALMLEADPTLSPDEIKSILQATATNMPGYESWEVGAGYVNAYAALENIIFGKEYGTTLNLNQTFNSSVETNHVVSDFSVDYNPLTLISANKHQFEVVAGTNGMVARIDAAGLLETTGNTLNLVLIAPDGTEYSSGVSLLFPLYFDRTVSVPSPAAGIWTAEIRGLKGAEQNPLPIGLPETVNGTLTFLQAGDAVGLKDIAGHAAEDAIKLAVAERLVDGYSDGNYRPDSYLTRGDLAQYLVMGAEIRQALNTSPKYSDVKSYQRANAEAVTAKGAAFKDFKQTAAGVMLERANGKFAPKDVVTKAELAYSLVQSLGLEEKAKAHSGDVTVLYNDQRVVISDQANIPDHLKGYVQVALDLNILNAHFGVTQGAFDLFPTVTAKFNPSQKVTRGEYAVAISRFYNAFN</sequence>
<dbReference type="PROSITE" id="PS51892">
    <property type="entry name" value="SUBTILASE"/>
    <property type="match status" value="1"/>
</dbReference>
<evidence type="ECO:0000256" key="5">
    <source>
        <dbReference type="PROSITE-ProRule" id="PRU01240"/>
    </source>
</evidence>
<proteinExistence type="inferred from homology"/>
<dbReference type="PROSITE" id="PS51272">
    <property type="entry name" value="SLH"/>
    <property type="match status" value="2"/>
</dbReference>
<dbReference type="PRINTS" id="PR00723">
    <property type="entry name" value="SUBTILISIN"/>
</dbReference>
<evidence type="ECO:0000313" key="8">
    <source>
        <dbReference type="Proteomes" id="UP001595817"/>
    </source>
</evidence>
<feature type="active site" description="Charge relay system" evidence="5">
    <location>
        <position position="410"/>
    </location>
</feature>
<dbReference type="PANTHER" id="PTHR43806">
    <property type="entry name" value="PEPTIDASE S8"/>
    <property type="match status" value="1"/>
</dbReference>
<dbReference type="InterPro" id="IPR000209">
    <property type="entry name" value="Peptidase_S8/S53_dom"/>
</dbReference>
<dbReference type="PROSITE" id="PS00137">
    <property type="entry name" value="SUBTILASE_HIS"/>
    <property type="match status" value="1"/>
</dbReference>
<feature type="active site" description="Charge relay system" evidence="5">
    <location>
        <position position="211"/>
    </location>
</feature>
<dbReference type="RefSeq" id="WP_378155258.1">
    <property type="nucleotide sequence ID" value="NZ_JBHSEC010000019.1"/>
</dbReference>
<keyword evidence="3 5" id="KW-0378">Hydrolase</keyword>
<evidence type="ECO:0000256" key="3">
    <source>
        <dbReference type="ARBA" id="ARBA00022801"/>
    </source>
</evidence>
<evidence type="ECO:0000313" key="7">
    <source>
        <dbReference type="EMBL" id="MFC4410897.1"/>
    </source>
</evidence>
<dbReference type="PANTHER" id="PTHR43806:SF65">
    <property type="entry name" value="SERINE PROTEASE APRX"/>
    <property type="match status" value="1"/>
</dbReference>
<dbReference type="PROSITE" id="PS00138">
    <property type="entry name" value="SUBTILASE_SER"/>
    <property type="match status" value="1"/>
</dbReference>
<feature type="domain" description="SLH" evidence="6">
    <location>
        <begin position="756"/>
        <end position="826"/>
    </location>
</feature>
<dbReference type="SUPFAM" id="SSF52743">
    <property type="entry name" value="Subtilisin-like"/>
    <property type="match status" value="1"/>
</dbReference>
<evidence type="ECO:0000256" key="2">
    <source>
        <dbReference type="ARBA" id="ARBA00022670"/>
    </source>
</evidence>
<accession>A0ABV8X4P3</accession>
<dbReference type="InterPro" id="IPR050131">
    <property type="entry name" value="Peptidase_S8_subtilisin-like"/>
</dbReference>
<dbReference type="Proteomes" id="UP001595817">
    <property type="component" value="Unassembled WGS sequence"/>
</dbReference>
<evidence type="ECO:0000256" key="4">
    <source>
        <dbReference type="ARBA" id="ARBA00022825"/>
    </source>
</evidence>
<dbReference type="Pfam" id="PF00082">
    <property type="entry name" value="Peptidase_S8"/>
    <property type="match status" value="1"/>
</dbReference>
<comment type="caution">
    <text evidence="7">The sequence shown here is derived from an EMBL/GenBank/DDBJ whole genome shotgun (WGS) entry which is preliminary data.</text>
</comment>
<feature type="active site" description="Charge relay system" evidence="5">
    <location>
        <position position="161"/>
    </location>
</feature>
<gene>
    <name evidence="7" type="ORF">ACFOZY_10760</name>
</gene>
<comment type="similarity">
    <text evidence="1 5">Belongs to the peptidase S8 family.</text>
</comment>
<dbReference type="InterPro" id="IPR022398">
    <property type="entry name" value="Peptidase_S8_His-AS"/>
</dbReference>
<dbReference type="Pfam" id="PF00395">
    <property type="entry name" value="SLH"/>
    <property type="match status" value="1"/>
</dbReference>
<reference evidence="8" key="1">
    <citation type="journal article" date="2019" name="Int. J. Syst. Evol. Microbiol.">
        <title>The Global Catalogue of Microorganisms (GCM) 10K type strain sequencing project: providing services to taxonomists for standard genome sequencing and annotation.</title>
        <authorList>
            <consortium name="The Broad Institute Genomics Platform"/>
            <consortium name="The Broad Institute Genome Sequencing Center for Infectious Disease"/>
            <person name="Wu L."/>
            <person name="Ma J."/>
        </authorList>
    </citation>
    <scope>NUCLEOTIDE SEQUENCE [LARGE SCALE GENOMIC DNA]</scope>
    <source>
        <strain evidence="8">CCUG 59778</strain>
    </source>
</reference>
<evidence type="ECO:0000259" key="6">
    <source>
        <dbReference type="PROSITE" id="PS51272"/>
    </source>
</evidence>
<dbReference type="Gene3D" id="3.40.50.200">
    <property type="entry name" value="Peptidase S8/S53 domain"/>
    <property type="match status" value="1"/>
</dbReference>
<feature type="domain" description="SLH" evidence="6">
    <location>
        <begin position="611"/>
        <end position="674"/>
    </location>
</feature>
<dbReference type="InterPro" id="IPR001119">
    <property type="entry name" value="SLH_dom"/>
</dbReference>
<name>A0ABV8X4P3_9LACT</name>
<dbReference type="InterPro" id="IPR015500">
    <property type="entry name" value="Peptidase_S8_subtilisin-rel"/>
</dbReference>
<dbReference type="EMBL" id="JBHSEC010000019">
    <property type="protein sequence ID" value="MFC4410897.1"/>
    <property type="molecule type" value="Genomic_DNA"/>
</dbReference>
<dbReference type="InterPro" id="IPR036852">
    <property type="entry name" value="Peptidase_S8/S53_dom_sf"/>
</dbReference>
<evidence type="ECO:0000256" key="1">
    <source>
        <dbReference type="ARBA" id="ARBA00011073"/>
    </source>
</evidence>